<protein>
    <submittedName>
        <fullName evidence="1">Phosphoglycerate mutase family protein</fullName>
    </submittedName>
</protein>
<reference evidence="1" key="1">
    <citation type="submission" date="2018-06" db="EMBL/GenBank/DDBJ databases">
        <authorList>
            <person name="Zhirakovskaya E."/>
        </authorList>
    </citation>
    <scope>NUCLEOTIDE SEQUENCE</scope>
</reference>
<dbReference type="PIRSF" id="PIRSF000709">
    <property type="entry name" value="6PFK_2-Ptase"/>
    <property type="match status" value="1"/>
</dbReference>
<dbReference type="InterPro" id="IPR050275">
    <property type="entry name" value="PGM_Phosphatase"/>
</dbReference>
<dbReference type="PANTHER" id="PTHR48100">
    <property type="entry name" value="BROAD-SPECIFICITY PHOSPHATASE YOR283W-RELATED"/>
    <property type="match status" value="1"/>
</dbReference>
<dbReference type="SUPFAM" id="SSF53254">
    <property type="entry name" value="Phosphoglycerate mutase-like"/>
    <property type="match status" value="1"/>
</dbReference>
<proteinExistence type="predicted"/>
<dbReference type="Pfam" id="PF00300">
    <property type="entry name" value="His_Phos_1"/>
    <property type="match status" value="1"/>
</dbReference>
<dbReference type="EMBL" id="UOGL01000322">
    <property type="protein sequence ID" value="VAX39336.1"/>
    <property type="molecule type" value="Genomic_DNA"/>
</dbReference>
<evidence type="ECO:0000313" key="1">
    <source>
        <dbReference type="EMBL" id="VAX39336.1"/>
    </source>
</evidence>
<accession>A0A3B1D910</accession>
<dbReference type="InterPro" id="IPR013078">
    <property type="entry name" value="His_Pase_superF_clade-1"/>
</dbReference>
<name>A0A3B1D910_9ZZZZ</name>
<dbReference type="Gene3D" id="3.40.50.1240">
    <property type="entry name" value="Phosphoglycerate mutase-like"/>
    <property type="match status" value="1"/>
</dbReference>
<organism evidence="1">
    <name type="scientific">hydrothermal vent metagenome</name>
    <dbReference type="NCBI Taxonomy" id="652676"/>
    <lineage>
        <taxon>unclassified sequences</taxon>
        <taxon>metagenomes</taxon>
        <taxon>ecological metagenomes</taxon>
    </lineage>
</organism>
<dbReference type="SMART" id="SM00855">
    <property type="entry name" value="PGAM"/>
    <property type="match status" value="1"/>
</dbReference>
<dbReference type="InterPro" id="IPR029033">
    <property type="entry name" value="His_PPase_superfam"/>
</dbReference>
<gene>
    <name evidence="1" type="ORF">MNBD_PLANCTO02-1691</name>
</gene>
<dbReference type="CDD" id="cd07067">
    <property type="entry name" value="HP_PGM_like"/>
    <property type="match status" value="1"/>
</dbReference>
<dbReference type="GO" id="GO:0016791">
    <property type="term" value="F:phosphatase activity"/>
    <property type="evidence" value="ECO:0007669"/>
    <property type="project" value="TreeGrafter"/>
</dbReference>
<dbReference type="AlphaFoldDB" id="A0A3B1D910"/>
<sequence>MSNAPTLIYLVRHGATDANEQRPYVLQGASMDHSLSETGKQQANYVGMFLSKFDIDVIYASPMKRAVETAQAIASHHSLEVQTREKLVEVDVGKWEGMNWDDIMSQYPSEYKNFMSDPSTYSYYEGETYGDVLVRTQPVIEELLEKHVGKSIVVVAHNVVNRVIVANQLGLPLSKAKDIKQANACLNVIKRQAGETALVTMNANFHLPQEMR</sequence>